<dbReference type="Gene3D" id="2.160.10.10">
    <property type="entry name" value="Hexapeptide repeat proteins"/>
    <property type="match status" value="1"/>
</dbReference>
<name>A0A0P1E304_9RHOB</name>
<dbReference type="InterPro" id="IPR011004">
    <property type="entry name" value="Trimer_LpxA-like_sf"/>
</dbReference>
<gene>
    <name evidence="5" type="primary">vatD_2</name>
    <name evidence="5" type="ORF">RUM4293_01786</name>
</gene>
<dbReference type="InterPro" id="IPR050179">
    <property type="entry name" value="Trans_hexapeptide_repeat"/>
</dbReference>
<reference evidence="6" key="1">
    <citation type="submission" date="2015-09" db="EMBL/GenBank/DDBJ databases">
        <authorList>
            <person name="Rodrigo-Torres L."/>
            <person name="Arahal D.R."/>
        </authorList>
    </citation>
    <scope>NUCLEOTIDE SEQUENCE [LARGE SCALE GENOMIC DNA]</scope>
    <source>
        <strain evidence="6">CECT 4293</strain>
    </source>
</reference>
<dbReference type="InterPro" id="IPR018357">
    <property type="entry name" value="Hexapep_transf_CS"/>
</dbReference>
<sequence>MPDDKRVTLPDPRSRNPLVFPGGTHDPATVFLSEVIDHPNIDVGDWTYYNDRSLPDDYAETLAPYLYPGAPERLNIGRFCQIAQGVQFITATANHPMAGISTYPFAVFDRDRIGGYRDSLPRGRDTKIGHDCWIGREAMLMPGAELGCGVIVAARAVVRGKIPDFAVVAGNPARVIRMRFEPPEISKLLEIAWWYWTPEKIAKILHLIEQGDVAALTRCNEDRALE</sequence>
<dbReference type="RefSeq" id="WP_058272951.1">
    <property type="nucleotide sequence ID" value="NZ_CYPS01000032.1"/>
</dbReference>
<evidence type="ECO:0000256" key="1">
    <source>
        <dbReference type="ARBA" id="ARBA00007274"/>
    </source>
</evidence>
<proteinExistence type="inferred from homology"/>
<keyword evidence="2 5" id="KW-0808">Transferase</keyword>
<comment type="similarity">
    <text evidence="1">Belongs to the transferase hexapeptide repeat family.</text>
</comment>
<evidence type="ECO:0000313" key="5">
    <source>
        <dbReference type="EMBL" id="CUH42897.1"/>
    </source>
</evidence>
<accession>A0A0P1E304</accession>
<dbReference type="AlphaFoldDB" id="A0A0P1E304"/>
<dbReference type="SUPFAM" id="SSF51161">
    <property type="entry name" value="Trimeric LpxA-like enzymes"/>
    <property type="match status" value="1"/>
</dbReference>
<organism evidence="5 6">
    <name type="scientific">Ruegeria atlantica</name>
    <dbReference type="NCBI Taxonomy" id="81569"/>
    <lineage>
        <taxon>Bacteria</taxon>
        <taxon>Pseudomonadati</taxon>
        <taxon>Pseudomonadota</taxon>
        <taxon>Alphaproteobacteria</taxon>
        <taxon>Rhodobacterales</taxon>
        <taxon>Roseobacteraceae</taxon>
        <taxon>Ruegeria</taxon>
    </lineage>
</organism>
<evidence type="ECO:0000256" key="4">
    <source>
        <dbReference type="ARBA" id="ARBA00023315"/>
    </source>
</evidence>
<dbReference type="InterPro" id="IPR001451">
    <property type="entry name" value="Hexapep"/>
</dbReference>
<keyword evidence="3" id="KW-0677">Repeat</keyword>
<dbReference type="CDD" id="cd03349">
    <property type="entry name" value="LbH_XAT"/>
    <property type="match status" value="1"/>
</dbReference>
<dbReference type="EMBL" id="CYPS01000032">
    <property type="protein sequence ID" value="CUH42897.1"/>
    <property type="molecule type" value="Genomic_DNA"/>
</dbReference>
<protein>
    <submittedName>
        <fullName evidence="5">Streptogramin A acetyltransferase</fullName>
        <ecNumber evidence="5">2.3.1.-</ecNumber>
    </submittedName>
</protein>
<evidence type="ECO:0000256" key="2">
    <source>
        <dbReference type="ARBA" id="ARBA00022679"/>
    </source>
</evidence>
<dbReference type="PANTHER" id="PTHR43300">
    <property type="entry name" value="ACETYLTRANSFERASE"/>
    <property type="match status" value="1"/>
</dbReference>
<dbReference type="GO" id="GO:0016746">
    <property type="term" value="F:acyltransferase activity"/>
    <property type="evidence" value="ECO:0007669"/>
    <property type="project" value="UniProtKB-KW"/>
</dbReference>
<keyword evidence="6" id="KW-1185">Reference proteome</keyword>
<dbReference type="EC" id="2.3.1.-" evidence="5"/>
<dbReference type="PROSITE" id="PS00101">
    <property type="entry name" value="HEXAPEP_TRANSFERASES"/>
    <property type="match status" value="1"/>
</dbReference>
<evidence type="ECO:0000313" key="6">
    <source>
        <dbReference type="Proteomes" id="UP000050786"/>
    </source>
</evidence>
<evidence type="ECO:0000256" key="3">
    <source>
        <dbReference type="ARBA" id="ARBA00022737"/>
    </source>
</evidence>
<keyword evidence="4 5" id="KW-0012">Acyltransferase</keyword>
<dbReference type="Pfam" id="PF00132">
    <property type="entry name" value="Hexapep"/>
    <property type="match status" value="1"/>
</dbReference>
<dbReference type="PANTHER" id="PTHR43300:SF11">
    <property type="entry name" value="ACETYLTRANSFERASE RV3034C-RELATED"/>
    <property type="match status" value="1"/>
</dbReference>
<dbReference type="Proteomes" id="UP000050786">
    <property type="component" value="Unassembled WGS sequence"/>
</dbReference>